<dbReference type="SMART" id="SM00382">
    <property type="entry name" value="AAA"/>
    <property type="match status" value="1"/>
</dbReference>
<dbReference type="InterPro" id="IPR027417">
    <property type="entry name" value="P-loop_NTPase"/>
</dbReference>
<dbReference type="Proteomes" id="UP001500736">
    <property type="component" value="Unassembled WGS sequence"/>
</dbReference>
<dbReference type="PANTHER" id="PTHR43394:SF1">
    <property type="entry name" value="ATP-BINDING CASSETTE SUB-FAMILY B MEMBER 10, MITOCHONDRIAL"/>
    <property type="match status" value="1"/>
</dbReference>
<evidence type="ECO:0000259" key="11">
    <source>
        <dbReference type="PROSITE" id="PS50990"/>
    </source>
</evidence>
<organism evidence="12 13">
    <name type="scientific">Gaetbulibacter jejuensis</name>
    <dbReference type="NCBI Taxonomy" id="584607"/>
    <lineage>
        <taxon>Bacteria</taxon>
        <taxon>Pseudomonadati</taxon>
        <taxon>Bacteroidota</taxon>
        <taxon>Flavobacteriia</taxon>
        <taxon>Flavobacteriales</taxon>
        <taxon>Flavobacteriaceae</taxon>
        <taxon>Gaetbulibacter</taxon>
    </lineage>
</organism>
<dbReference type="RefSeq" id="WP_343795943.1">
    <property type="nucleotide sequence ID" value="NZ_BAAAGF010000001.1"/>
</dbReference>
<dbReference type="CDD" id="cd02418">
    <property type="entry name" value="Peptidase_C39B"/>
    <property type="match status" value="1"/>
</dbReference>
<dbReference type="Pfam" id="PF00005">
    <property type="entry name" value="ABC_tran"/>
    <property type="match status" value="1"/>
</dbReference>
<evidence type="ECO:0000259" key="10">
    <source>
        <dbReference type="PROSITE" id="PS50929"/>
    </source>
</evidence>
<evidence type="ECO:0000256" key="5">
    <source>
        <dbReference type="ARBA" id="ARBA00022840"/>
    </source>
</evidence>
<sequence length="722" mass="81564">MIRKHQISQKLLQQTFTQQHDQSDCGVACLLSLIQYYGGSNHIEKLRELSGTTKQGTTLLGLYQAANTLGFTAQGNEADIQAVIDHKKPLILHVVIEERLQHYVVCYGYENNKFIIGDPAKGITSYTKEELENIWQSKTCLTLTPNNNFIKSETKAKDKKQWFLSLLKEDYRLISFSILLGLGIAILGMAMALFSQKLIDDILPSKDFTKLLTGIILVAFLLLVRVLLTALRDYFLIRQTKDFNNRIIDSFYSSLLYLPKPFFDTRKIGELVARLNDTQRVQRVIKTIVGNVVINALVTVVSLGFLFYYSWQTGLIAFVSLPFYFVLIYSFNKRIIKSQKEVMQGYALSESNYITSMQGIATIKNNNRQNIFQKINSLIYDNFQEKAFNLGKINVRLSIFSGVFSVLFLIGILVYTSIQVYNETMLLGELMAVLGVAGSLLPSVASLALITIPINEAKVAFDRMYEFASMDKEQKGTTEISDFSSLEIKNLSFRFAGRSQLLKDINISISKNECIAIVGESGSGKSTLGQILQKFYPIENGSIMVNNQTNLPDLETESWRNILGVVPQEVTIFGGNIVANILLGKEDAPENIVKFCQDYGFETFINTLPQSYATILGEEGINLSGGQKQVIALMRALYKKPKVLLLDEFTSAMDRKTEQFVLDLLNKLKSELTIVFISHRLHSLPKIADQIYVLENGVITDFGNHNQLMETKNFYSEFWKEL</sequence>
<dbReference type="PANTHER" id="PTHR43394">
    <property type="entry name" value="ATP-DEPENDENT PERMEASE MDL1, MITOCHONDRIAL"/>
    <property type="match status" value="1"/>
</dbReference>
<protein>
    <submittedName>
        <fullName evidence="12">Peptidase domain-containing ABC transporter</fullName>
    </submittedName>
</protein>
<dbReference type="SUPFAM" id="SSF90123">
    <property type="entry name" value="ABC transporter transmembrane region"/>
    <property type="match status" value="1"/>
</dbReference>
<feature type="transmembrane region" description="Helical" evidence="8">
    <location>
        <begin position="211"/>
        <end position="231"/>
    </location>
</feature>
<comment type="caution">
    <text evidence="12">The sequence shown here is derived from an EMBL/GenBank/DDBJ whole genome shotgun (WGS) entry which is preliminary data.</text>
</comment>
<dbReference type="InterPro" id="IPR003593">
    <property type="entry name" value="AAA+_ATPase"/>
</dbReference>
<dbReference type="Gene3D" id="1.20.1560.10">
    <property type="entry name" value="ABC transporter type 1, transmembrane domain"/>
    <property type="match status" value="1"/>
</dbReference>
<proteinExistence type="predicted"/>
<feature type="transmembrane region" description="Helical" evidence="8">
    <location>
        <begin position="315"/>
        <end position="331"/>
    </location>
</feature>
<feature type="transmembrane region" description="Helical" evidence="8">
    <location>
        <begin position="173"/>
        <end position="199"/>
    </location>
</feature>
<evidence type="ECO:0000313" key="12">
    <source>
        <dbReference type="EMBL" id="GAA0739151.1"/>
    </source>
</evidence>
<feature type="domain" description="Peptidase C39" evidence="11">
    <location>
        <begin position="19"/>
        <end position="142"/>
    </location>
</feature>
<dbReference type="Pfam" id="PF00664">
    <property type="entry name" value="ABC_membrane"/>
    <property type="match status" value="1"/>
</dbReference>
<accession>A0ABN1JGV9</accession>
<dbReference type="InterPro" id="IPR036640">
    <property type="entry name" value="ABC1_TM_sf"/>
</dbReference>
<evidence type="ECO:0000256" key="8">
    <source>
        <dbReference type="SAM" id="Phobius"/>
    </source>
</evidence>
<dbReference type="Pfam" id="PF03412">
    <property type="entry name" value="Peptidase_C39"/>
    <property type="match status" value="1"/>
</dbReference>
<keyword evidence="5" id="KW-0067">ATP-binding</keyword>
<keyword evidence="13" id="KW-1185">Reference proteome</keyword>
<dbReference type="SUPFAM" id="SSF52540">
    <property type="entry name" value="P-loop containing nucleoside triphosphate hydrolases"/>
    <property type="match status" value="1"/>
</dbReference>
<dbReference type="EMBL" id="BAAAGF010000001">
    <property type="protein sequence ID" value="GAA0739151.1"/>
    <property type="molecule type" value="Genomic_DNA"/>
</dbReference>
<evidence type="ECO:0000256" key="7">
    <source>
        <dbReference type="ARBA" id="ARBA00023136"/>
    </source>
</evidence>
<reference evidence="12 13" key="1">
    <citation type="journal article" date="2019" name="Int. J. Syst. Evol. Microbiol.">
        <title>The Global Catalogue of Microorganisms (GCM) 10K type strain sequencing project: providing services to taxonomists for standard genome sequencing and annotation.</title>
        <authorList>
            <consortium name="The Broad Institute Genomics Platform"/>
            <consortium name="The Broad Institute Genome Sequencing Center for Infectious Disease"/>
            <person name="Wu L."/>
            <person name="Ma J."/>
        </authorList>
    </citation>
    <scope>NUCLEOTIDE SEQUENCE [LARGE SCALE GENOMIC DNA]</scope>
    <source>
        <strain evidence="12 13">JCM 15976</strain>
    </source>
</reference>
<keyword evidence="2 8" id="KW-0812">Transmembrane</keyword>
<dbReference type="InterPro" id="IPR039421">
    <property type="entry name" value="Type_1_exporter"/>
</dbReference>
<keyword evidence="6 8" id="KW-1133">Transmembrane helix</keyword>
<dbReference type="Gene3D" id="3.90.70.10">
    <property type="entry name" value="Cysteine proteinases"/>
    <property type="match status" value="1"/>
</dbReference>
<comment type="subcellular location">
    <subcellularLocation>
        <location evidence="1">Cell membrane</location>
        <topology evidence="1">Multi-pass membrane protein</topology>
    </subcellularLocation>
</comment>
<keyword evidence="3" id="KW-0547">Nucleotide-binding</keyword>
<gene>
    <name evidence="12" type="ORF">GCM10009431_07850</name>
</gene>
<evidence type="ECO:0000256" key="2">
    <source>
        <dbReference type="ARBA" id="ARBA00022692"/>
    </source>
</evidence>
<evidence type="ECO:0000256" key="4">
    <source>
        <dbReference type="ARBA" id="ARBA00022801"/>
    </source>
</evidence>
<feature type="transmembrane region" description="Helical" evidence="8">
    <location>
        <begin position="430"/>
        <end position="454"/>
    </location>
</feature>
<evidence type="ECO:0000259" key="9">
    <source>
        <dbReference type="PROSITE" id="PS50893"/>
    </source>
</evidence>
<evidence type="ECO:0000256" key="3">
    <source>
        <dbReference type="ARBA" id="ARBA00022741"/>
    </source>
</evidence>
<evidence type="ECO:0000313" key="13">
    <source>
        <dbReference type="Proteomes" id="UP001500736"/>
    </source>
</evidence>
<dbReference type="PROSITE" id="PS50893">
    <property type="entry name" value="ABC_TRANSPORTER_2"/>
    <property type="match status" value="1"/>
</dbReference>
<evidence type="ECO:0000256" key="1">
    <source>
        <dbReference type="ARBA" id="ARBA00004651"/>
    </source>
</evidence>
<dbReference type="CDD" id="cd18570">
    <property type="entry name" value="ABC_6TM_PCAT1_LagD_like"/>
    <property type="match status" value="1"/>
</dbReference>
<dbReference type="PROSITE" id="PS50990">
    <property type="entry name" value="PEPTIDASE_C39"/>
    <property type="match status" value="1"/>
</dbReference>
<dbReference type="InterPro" id="IPR003439">
    <property type="entry name" value="ABC_transporter-like_ATP-bd"/>
</dbReference>
<feature type="domain" description="ABC transporter" evidence="9">
    <location>
        <begin position="486"/>
        <end position="721"/>
    </location>
</feature>
<name>A0ABN1JGV9_9FLAO</name>
<feature type="transmembrane region" description="Helical" evidence="8">
    <location>
        <begin position="397"/>
        <end position="418"/>
    </location>
</feature>
<dbReference type="Gene3D" id="3.40.50.300">
    <property type="entry name" value="P-loop containing nucleotide triphosphate hydrolases"/>
    <property type="match status" value="1"/>
</dbReference>
<feature type="transmembrane region" description="Helical" evidence="8">
    <location>
        <begin position="288"/>
        <end position="309"/>
    </location>
</feature>
<dbReference type="PROSITE" id="PS50929">
    <property type="entry name" value="ABC_TM1F"/>
    <property type="match status" value="1"/>
</dbReference>
<feature type="domain" description="ABC transmembrane type-1" evidence="10">
    <location>
        <begin position="176"/>
        <end position="448"/>
    </location>
</feature>
<evidence type="ECO:0000256" key="6">
    <source>
        <dbReference type="ARBA" id="ARBA00022989"/>
    </source>
</evidence>
<keyword evidence="4" id="KW-0378">Hydrolase</keyword>
<dbReference type="InterPro" id="IPR011527">
    <property type="entry name" value="ABC1_TM_dom"/>
</dbReference>
<keyword evidence="7 8" id="KW-0472">Membrane</keyword>
<dbReference type="InterPro" id="IPR005074">
    <property type="entry name" value="Peptidase_C39"/>
</dbReference>